<name>U6MCV6_EIMMA</name>
<feature type="non-terminal residue" evidence="2">
    <location>
        <position position="779"/>
    </location>
</feature>
<feature type="region of interest" description="Disordered" evidence="1">
    <location>
        <begin position="345"/>
        <end position="397"/>
    </location>
</feature>
<gene>
    <name evidence="2" type="ORF">EMWEY_00036060</name>
</gene>
<evidence type="ECO:0008006" key="4">
    <source>
        <dbReference type="Google" id="ProtNLM"/>
    </source>
</evidence>
<evidence type="ECO:0000256" key="1">
    <source>
        <dbReference type="SAM" id="MobiDB-lite"/>
    </source>
</evidence>
<dbReference type="OrthoDB" id="407975at2759"/>
<dbReference type="EMBL" id="HG721954">
    <property type="protein sequence ID" value="CDJ60903.1"/>
    <property type="molecule type" value="Genomic_DNA"/>
</dbReference>
<evidence type="ECO:0000313" key="2">
    <source>
        <dbReference type="EMBL" id="CDJ60903.1"/>
    </source>
</evidence>
<keyword evidence="3" id="KW-1185">Reference proteome</keyword>
<reference evidence="2" key="1">
    <citation type="submission" date="2013-10" db="EMBL/GenBank/DDBJ databases">
        <title>Genomic analysis of the causative agents of coccidiosis in chickens.</title>
        <authorList>
            <person name="Reid A.J."/>
            <person name="Blake D."/>
            <person name="Billington K."/>
            <person name="Browne H."/>
            <person name="Dunn M."/>
            <person name="Hung S."/>
            <person name="Kawahara F."/>
            <person name="Miranda-Saavedra D."/>
            <person name="Mourier T."/>
            <person name="Nagra H."/>
            <person name="Otto T.D."/>
            <person name="Rawlings N."/>
            <person name="Sanchez A."/>
            <person name="Sanders M."/>
            <person name="Subramaniam C."/>
            <person name="Tay Y."/>
            <person name="Dear P."/>
            <person name="Doerig C."/>
            <person name="Gruber A."/>
            <person name="Parkinson J."/>
            <person name="Shirley M."/>
            <person name="Wan K.L."/>
            <person name="Berriman M."/>
            <person name="Tomley F."/>
            <person name="Pain A."/>
        </authorList>
    </citation>
    <scope>NUCLEOTIDE SEQUENCE [LARGE SCALE GENOMIC DNA]</scope>
    <source>
        <strain evidence="2">Weybridge</strain>
    </source>
</reference>
<feature type="region of interest" description="Disordered" evidence="1">
    <location>
        <begin position="732"/>
        <end position="762"/>
    </location>
</feature>
<reference evidence="2" key="2">
    <citation type="submission" date="2013-10" db="EMBL/GenBank/DDBJ databases">
        <authorList>
            <person name="Aslett M."/>
        </authorList>
    </citation>
    <scope>NUCLEOTIDE SEQUENCE [LARGE SCALE GENOMIC DNA]</scope>
    <source>
        <strain evidence="2">Weybridge</strain>
    </source>
</reference>
<evidence type="ECO:0000313" key="3">
    <source>
        <dbReference type="Proteomes" id="UP000030763"/>
    </source>
</evidence>
<organism evidence="2 3">
    <name type="scientific">Eimeria maxima</name>
    <name type="common">Coccidian parasite</name>
    <dbReference type="NCBI Taxonomy" id="5804"/>
    <lineage>
        <taxon>Eukaryota</taxon>
        <taxon>Sar</taxon>
        <taxon>Alveolata</taxon>
        <taxon>Apicomplexa</taxon>
        <taxon>Conoidasida</taxon>
        <taxon>Coccidia</taxon>
        <taxon>Eucoccidiorida</taxon>
        <taxon>Eimeriorina</taxon>
        <taxon>Eimeriidae</taxon>
        <taxon>Eimeria</taxon>
    </lineage>
</organism>
<dbReference type="Proteomes" id="UP000030763">
    <property type="component" value="Unassembled WGS sequence"/>
</dbReference>
<dbReference type="AlphaFoldDB" id="U6MCV6"/>
<sequence>MPYQHILDRRWGTLKAELHAALQLLFNGDRSLPKALAEMRIDLPGAPLGAPFVDPHGPPESGLAFHGGPRHLAGGPLEEGRDGGPVRVCRYPELIFGVCNPSWTPSASTRNRAVAIKAFLSVVEEHFALMPRSSAAVNLNVLLEVVGSTCFLELLPLLLPTKQQEQEQQQQQQKEEEEEGPDGRQRFLLLQQLSYRLSPSSLEALLRCLLETQGSPLFDAPRIFGACWAAENKHLGELEGLADAIEAINTPLRGTSVSWRFLLEVAQQRQSESFLIHIFRCIGSCCCLLQQAAAEVLCEKDPLTGLPRDSWSFLMSRQGLLVPKEGAPSGGPVALYPQLSIQENTEDLTDSSSTETVTSSGSSRTGSSSNICSSSSSSSTGSSSTDINNSSSSSCSRSWLRAPSLHFIGTAKEVGEVFEVLRRQQQQQSRLLQTQQDMQSIYAINNQLKEEDTPGAPPISYFLARHRRLTLRGQEQQTHPPQGEAPEGAPASPREGQQSEGPPHWETPKGHSARPPEGPPDGSQQDCYEETVSSSSLSPNEFSFPLEIGEEGAAGLLPFAVGLRVVGPPGSRASLLCLSWGEETVIIDLLQRQEVYAAAVELLLQWLLPNPLVLKVLFDARETIEKIAVGPLPLKEPLKPLVHCIDLRQPRVYRHMEALPPLPEAVQREALLTDALTFGSERLFRGILMQQQQQQQQQQQHGQQAEDEREMQTQLLSIDERAPHNVWRVDREKSAAQLRAPQDPSREPMAALQRGPPIPAERIRMGIPKGFFMGPPWVW</sequence>
<feature type="region of interest" description="Disordered" evidence="1">
    <location>
        <begin position="473"/>
        <end position="536"/>
    </location>
</feature>
<dbReference type="GeneID" id="25337592"/>
<accession>U6MCV6</accession>
<dbReference type="RefSeq" id="XP_013337553.1">
    <property type="nucleotide sequence ID" value="XM_013482099.1"/>
</dbReference>
<feature type="compositionally biased region" description="Low complexity" evidence="1">
    <location>
        <begin position="480"/>
        <end position="496"/>
    </location>
</feature>
<proteinExistence type="predicted"/>
<protein>
    <recommendedName>
        <fullName evidence="4">3'-5' exonuclease domain-containing protein</fullName>
    </recommendedName>
</protein>
<dbReference type="VEuPathDB" id="ToxoDB:EMWEY_00036060"/>
<feature type="compositionally biased region" description="Low complexity" evidence="1">
    <location>
        <begin position="350"/>
        <end position="397"/>
    </location>
</feature>